<dbReference type="Gene3D" id="3.10.129.10">
    <property type="entry name" value="Hotdog Thioesterase"/>
    <property type="match status" value="1"/>
</dbReference>
<dbReference type="EMBL" id="PYXZ01000001">
    <property type="protein sequence ID" value="PUA82502.1"/>
    <property type="molecule type" value="Genomic_DNA"/>
</dbReference>
<evidence type="ECO:0000313" key="1">
    <source>
        <dbReference type="EMBL" id="PUA82502.1"/>
    </source>
</evidence>
<gene>
    <name evidence="1" type="ORF">C7S10_01790</name>
</gene>
<dbReference type="Proteomes" id="UP000244867">
    <property type="component" value="Unassembled WGS sequence"/>
</dbReference>
<protein>
    <submittedName>
        <fullName evidence="1">Thioesterase</fullName>
    </submittedName>
</protein>
<proteinExistence type="predicted"/>
<dbReference type="AlphaFoldDB" id="A0A2R7Z1L1"/>
<evidence type="ECO:0000313" key="2">
    <source>
        <dbReference type="Proteomes" id="UP000244867"/>
    </source>
</evidence>
<keyword evidence="2" id="KW-1185">Reference proteome</keyword>
<sequence length="154" mass="17270">MSQVQKLWNTTSAIPVVGERLFSFAFSQKAPYFATIRPRFTVVEPDHVELVIPKRRRVHNHIGTVHAIALCNGLEAAMGALAEVSIPRTRRWIPKGMDIAYTAKATSDITCIAETDPEQWTSDDPDLHVRVRGVREDGVVVIEGVIRLWVTEKP</sequence>
<dbReference type="RefSeq" id="WP_108342689.1">
    <property type="nucleotide sequence ID" value="NZ_PYXZ01000001.1"/>
</dbReference>
<accession>A0A2R7Z1L1</accession>
<reference evidence="1 2" key="1">
    <citation type="submission" date="2018-03" db="EMBL/GenBank/DDBJ databases">
        <authorList>
            <person name="Keele B.F."/>
        </authorList>
    </citation>
    <scope>NUCLEOTIDE SEQUENCE [LARGE SCALE GENOMIC DNA]</scope>
    <source>
        <strain evidence="1 2">IB-3</strain>
    </source>
</reference>
<dbReference type="InterPro" id="IPR029069">
    <property type="entry name" value="HotDog_dom_sf"/>
</dbReference>
<comment type="caution">
    <text evidence="1">The sequence shown here is derived from an EMBL/GenBank/DDBJ whole genome shotgun (WGS) entry which is preliminary data.</text>
</comment>
<name>A0A2R7Z1L1_9ACTN</name>
<dbReference type="OrthoDB" id="793353at2"/>
<organism evidence="1 2">
    <name type="scientific">Nocardioides currus</name>
    <dbReference type="NCBI Taxonomy" id="2133958"/>
    <lineage>
        <taxon>Bacteria</taxon>
        <taxon>Bacillati</taxon>
        <taxon>Actinomycetota</taxon>
        <taxon>Actinomycetes</taxon>
        <taxon>Propionibacteriales</taxon>
        <taxon>Nocardioidaceae</taxon>
        <taxon>Nocardioides</taxon>
    </lineage>
</organism>
<dbReference type="InterPro" id="IPR027961">
    <property type="entry name" value="DUF4442"/>
</dbReference>
<dbReference type="CDD" id="cd03443">
    <property type="entry name" value="PaaI_thioesterase"/>
    <property type="match status" value="1"/>
</dbReference>
<dbReference type="SUPFAM" id="SSF54637">
    <property type="entry name" value="Thioesterase/thiol ester dehydrase-isomerase"/>
    <property type="match status" value="1"/>
</dbReference>
<dbReference type="Pfam" id="PF14539">
    <property type="entry name" value="DUF4442"/>
    <property type="match status" value="1"/>
</dbReference>